<evidence type="ECO:0000313" key="2">
    <source>
        <dbReference type="WBParaSite" id="PS1159_v2.g1375.t1"/>
    </source>
</evidence>
<proteinExistence type="predicted"/>
<protein>
    <submittedName>
        <fullName evidence="2">Uncharacterized protein</fullName>
    </submittedName>
</protein>
<sequence length="190" mass="21974">MSEWSTVVTDTDILRCTKKFPTYGNKPVYDFKKCIETENDFKGYCRCCANCKYESNAPINNQQTFMIEQLMIMDFKLSVVKEEALGSEDEAFYVLFFYPAWQAGKWKTNVRTRLCQKCTNELIEKTDQAYEAAKVIEEATFVEAEKKQRQNDVEVEVHDNVVIQKPSSNALENKNLNNSDPRFVAETIPS</sequence>
<dbReference type="Proteomes" id="UP000887580">
    <property type="component" value="Unplaced"/>
</dbReference>
<dbReference type="WBParaSite" id="PS1159_v2.g1375.t1">
    <property type="protein sequence ID" value="PS1159_v2.g1375.t1"/>
    <property type="gene ID" value="PS1159_v2.g1375"/>
</dbReference>
<reference evidence="2" key="1">
    <citation type="submission" date="2022-11" db="UniProtKB">
        <authorList>
            <consortium name="WormBaseParasite"/>
        </authorList>
    </citation>
    <scope>IDENTIFICATION</scope>
</reference>
<accession>A0AC35F4W9</accession>
<organism evidence="1 2">
    <name type="scientific">Panagrolaimus sp. PS1159</name>
    <dbReference type="NCBI Taxonomy" id="55785"/>
    <lineage>
        <taxon>Eukaryota</taxon>
        <taxon>Metazoa</taxon>
        <taxon>Ecdysozoa</taxon>
        <taxon>Nematoda</taxon>
        <taxon>Chromadorea</taxon>
        <taxon>Rhabditida</taxon>
        <taxon>Tylenchina</taxon>
        <taxon>Panagrolaimomorpha</taxon>
        <taxon>Panagrolaimoidea</taxon>
        <taxon>Panagrolaimidae</taxon>
        <taxon>Panagrolaimus</taxon>
    </lineage>
</organism>
<name>A0AC35F4W9_9BILA</name>
<evidence type="ECO:0000313" key="1">
    <source>
        <dbReference type="Proteomes" id="UP000887580"/>
    </source>
</evidence>